<dbReference type="STRING" id="1658174.A0A1J9PY22"/>
<evidence type="ECO:0000313" key="2">
    <source>
        <dbReference type="EMBL" id="OJD20810.1"/>
    </source>
</evidence>
<proteinExistence type="predicted"/>
<dbReference type="EMBL" id="LGTZ01001694">
    <property type="protein sequence ID" value="OJD20810.1"/>
    <property type="molecule type" value="Genomic_DNA"/>
</dbReference>
<feature type="region of interest" description="Disordered" evidence="1">
    <location>
        <begin position="243"/>
        <end position="268"/>
    </location>
</feature>
<evidence type="ECO:0000313" key="3">
    <source>
        <dbReference type="Proteomes" id="UP000242791"/>
    </source>
</evidence>
<dbReference type="VEuPathDB" id="FungiDB:ACJ73_07852"/>
<reference evidence="2 3" key="1">
    <citation type="submission" date="2015-08" db="EMBL/GenBank/DDBJ databases">
        <title>Emmonsia species relationships and genome sequence.</title>
        <authorList>
            <person name="Cuomo C.A."/>
            <person name="Schwartz I.S."/>
            <person name="Kenyon C."/>
            <person name="De Hoog G.S."/>
            <person name="Govender N.P."/>
            <person name="Botha A."/>
            <person name="Moreno L."/>
            <person name="De Vries M."/>
            <person name="Munoz J.F."/>
            <person name="Stielow J.B."/>
        </authorList>
    </citation>
    <scope>NUCLEOTIDE SEQUENCE [LARGE SCALE GENOMIC DNA]</scope>
    <source>
        <strain evidence="2 3">EI222</strain>
    </source>
</reference>
<name>A0A1J9PY22_9EURO</name>
<feature type="compositionally biased region" description="Polar residues" evidence="1">
    <location>
        <begin position="258"/>
        <end position="268"/>
    </location>
</feature>
<dbReference type="AlphaFoldDB" id="A0A1J9PY22"/>
<protein>
    <submittedName>
        <fullName evidence="2">Uncharacterized protein</fullName>
    </submittedName>
</protein>
<keyword evidence="3" id="KW-1185">Reference proteome</keyword>
<comment type="caution">
    <text evidence="2">The sequence shown here is derived from an EMBL/GenBank/DDBJ whole genome shotgun (WGS) entry which is preliminary data.</text>
</comment>
<sequence length="268" mass="30410">MGWIPVSHRIYPVRRKSNGAPEKTIPDYAVYENGGRKRLKKMVDEFQWAAEYASAAKNPKLSKSLNRSWDHWLQTSSQGDPSFYVDTGSTGKTEPVSGNTSVYDQSVLVHIWQSYAAFIKEVVHLSHEKRRLVKPTHESFKDSHEWSHALQSCGEDISLEMLQNSTFELHRKGQKGRWTRNKEWLANARNPSLLSFTSSSLSRSSRTRFSLSPDTPISPLSYHDAPIFELPDSTLAELADTSRVQERQMPLHQPPSPSTESVSQVLSI</sequence>
<accession>A0A1J9PY22</accession>
<dbReference type="Proteomes" id="UP000242791">
    <property type="component" value="Unassembled WGS sequence"/>
</dbReference>
<gene>
    <name evidence="2" type="ORF">ACJ73_07852</name>
</gene>
<evidence type="ECO:0000256" key="1">
    <source>
        <dbReference type="SAM" id="MobiDB-lite"/>
    </source>
</evidence>
<organism evidence="2 3">
    <name type="scientific">Blastomyces percursus</name>
    <dbReference type="NCBI Taxonomy" id="1658174"/>
    <lineage>
        <taxon>Eukaryota</taxon>
        <taxon>Fungi</taxon>
        <taxon>Dikarya</taxon>
        <taxon>Ascomycota</taxon>
        <taxon>Pezizomycotina</taxon>
        <taxon>Eurotiomycetes</taxon>
        <taxon>Eurotiomycetidae</taxon>
        <taxon>Onygenales</taxon>
        <taxon>Ajellomycetaceae</taxon>
        <taxon>Blastomyces</taxon>
    </lineage>
</organism>